<evidence type="ECO:0000256" key="1">
    <source>
        <dbReference type="SAM" id="Phobius"/>
    </source>
</evidence>
<evidence type="ECO:0000313" key="2">
    <source>
        <dbReference type="EMBL" id="PCH38361.1"/>
    </source>
</evidence>
<dbReference type="Proteomes" id="UP000218811">
    <property type="component" value="Unassembled WGS sequence"/>
</dbReference>
<accession>A0A2H3J8V5</accession>
<sequence length="73" mass="8355">MRSQLRLYEHPDFNVDEKDMSLFTTICFVLGLAVTGALLVLMMSCLLLWDECDVSHGVFVRPKFVPVHQLLSQ</sequence>
<keyword evidence="1" id="KW-0472">Membrane</keyword>
<keyword evidence="1" id="KW-0812">Transmembrane</keyword>
<feature type="transmembrane region" description="Helical" evidence="1">
    <location>
        <begin position="21"/>
        <end position="49"/>
    </location>
</feature>
<evidence type="ECO:0000313" key="3">
    <source>
        <dbReference type="Proteomes" id="UP000218811"/>
    </source>
</evidence>
<reference evidence="2 3" key="1">
    <citation type="journal article" date="2012" name="Science">
        <title>The Paleozoic origin of enzymatic lignin decomposition reconstructed from 31 fungal genomes.</title>
        <authorList>
            <person name="Floudas D."/>
            <person name="Binder M."/>
            <person name="Riley R."/>
            <person name="Barry K."/>
            <person name="Blanchette R.A."/>
            <person name="Henrissat B."/>
            <person name="Martinez A.T."/>
            <person name="Otillar R."/>
            <person name="Spatafora J.W."/>
            <person name="Yadav J.S."/>
            <person name="Aerts A."/>
            <person name="Benoit I."/>
            <person name="Boyd A."/>
            <person name="Carlson A."/>
            <person name="Copeland A."/>
            <person name="Coutinho P.M."/>
            <person name="de Vries R.P."/>
            <person name="Ferreira P."/>
            <person name="Findley K."/>
            <person name="Foster B."/>
            <person name="Gaskell J."/>
            <person name="Glotzer D."/>
            <person name="Gorecki P."/>
            <person name="Heitman J."/>
            <person name="Hesse C."/>
            <person name="Hori C."/>
            <person name="Igarashi K."/>
            <person name="Jurgens J.A."/>
            <person name="Kallen N."/>
            <person name="Kersten P."/>
            <person name="Kohler A."/>
            <person name="Kuees U."/>
            <person name="Kumar T.K.A."/>
            <person name="Kuo A."/>
            <person name="LaButti K."/>
            <person name="Larrondo L.F."/>
            <person name="Lindquist E."/>
            <person name="Ling A."/>
            <person name="Lombard V."/>
            <person name="Lucas S."/>
            <person name="Lundell T."/>
            <person name="Martin R."/>
            <person name="McLaughlin D.J."/>
            <person name="Morgenstern I."/>
            <person name="Morin E."/>
            <person name="Murat C."/>
            <person name="Nagy L.G."/>
            <person name="Nolan M."/>
            <person name="Ohm R.A."/>
            <person name="Patyshakuliyeva A."/>
            <person name="Rokas A."/>
            <person name="Ruiz-Duenas F.J."/>
            <person name="Sabat G."/>
            <person name="Salamov A."/>
            <person name="Samejima M."/>
            <person name="Schmutz J."/>
            <person name="Slot J.C."/>
            <person name="St John F."/>
            <person name="Stenlid J."/>
            <person name="Sun H."/>
            <person name="Sun S."/>
            <person name="Syed K."/>
            <person name="Tsang A."/>
            <person name="Wiebenga A."/>
            <person name="Young D."/>
            <person name="Pisabarro A."/>
            <person name="Eastwood D.C."/>
            <person name="Martin F."/>
            <person name="Cullen D."/>
            <person name="Grigoriev I.V."/>
            <person name="Hibbett D.S."/>
        </authorList>
    </citation>
    <scope>NUCLEOTIDE SEQUENCE [LARGE SCALE GENOMIC DNA]</scope>
    <source>
        <strain evidence="2 3">MD-104</strain>
    </source>
</reference>
<protein>
    <submittedName>
        <fullName evidence="2">Uncharacterized protein</fullName>
    </submittedName>
</protein>
<dbReference type="OMA" id="LHTICFV"/>
<dbReference type="EMBL" id="KB467942">
    <property type="protein sequence ID" value="PCH38361.1"/>
    <property type="molecule type" value="Genomic_DNA"/>
</dbReference>
<name>A0A2H3J8V5_WOLCO</name>
<organism evidence="2 3">
    <name type="scientific">Wolfiporia cocos (strain MD-104)</name>
    <name type="common">Brown rot fungus</name>
    <dbReference type="NCBI Taxonomy" id="742152"/>
    <lineage>
        <taxon>Eukaryota</taxon>
        <taxon>Fungi</taxon>
        <taxon>Dikarya</taxon>
        <taxon>Basidiomycota</taxon>
        <taxon>Agaricomycotina</taxon>
        <taxon>Agaricomycetes</taxon>
        <taxon>Polyporales</taxon>
        <taxon>Phaeolaceae</taxon>
        <taxon>Wolfiporia</taxon>
    </lineage>
</organism>
<gene>
    <name evidence="2" type="ORF">WOLCODRAFT_161512</name>
</gene>
<keyword evidence="3" id="KW-1185">Reference proteome</keyword>
<proteinExistence type="predicted"/>
<keyword evidence="1" id="KW-1133">Transmembrane helix</keyword>
<dbReference type="AlphaFoldDB" id="A0A2H3J8V5"/>